<name>A0A3D9YS78_9HYPH</name>
<protein>
    <submittedName>
        <fullName evidence="5">Biotin-dependent carboxylase-like uncharacterized protein</fullName>
    </submittedName>
</protein>
<evidence type="ECO:0000256" key="2">
    <source>
        <dbReference type="ARBA" id="ARBA00022801"/>
    </source>
</evidence>
<dbReference type="GO" id="GO:0005524">
    <property type="term" value="F:ATP binding"/>
    <property type="evidence" value="ECO:0007669"/>
    <property type="project" value="UniProtKB-KW"/>
</dbReference>
<comment type="caution">
    <text evidence="5">The sequence shown here is derived from an EMBL/GenBank/DDBJ whole genome shotgun (WGS) entry which is preliminary data.</text>
</comment>
<dbReference type="EMBL" id="QUMO01000004">
    <property type="protein sequence ID" value="REF84721.1"/>
    <property type="molecule type" value="Genomic_DNA"/>
</dbReference>
<dbReference type="InterPro" id="IPR029000">
    <property type="entry name" value="Cyclophilin-like_dom_sf"/>
</dbReference>
<proteinExistence type="predicted"/>
<evidence type="ECO:0000313" key="6">
    <source>
        <dbReference type="Proteomes" id="UP000256900"/>
    </source>
</evidence>
<gene>
    <name evidence="5" type="ORF">DES32_2834</name>
</gene>
<dbReference type="Proteomes" id="UP000256900">
    <property type="component" value="Unassembled WGS sequence"/>
</dbReference>
<dbReference type="SUPFAM" id="SSF50891">
    <property type="entry name" value="Cyclophilin-like"/>
    <property type="match status" value="1"/>
</dbReference>
<dbReference type="PANTHER" id="PTHR43309:SF5">
    <property type="entry name" value="5-OXOPROLINASE SUBUNIT C"/>
    <property type="match status" value="1"/>
</dbReference>
<keyword evidence="2" id="KW-0378">Hydrolase</keyword>
<dbReference type="InterPro" id="IPR003778">
    <property type="entry name" value="CT_A_B"/>
</dbReference>
<keyword evidence="1" id="KW-0547">Nucleotide-binding</keyword>
<organism evidence="5 6">
    <name type="scientific">Methylovirgula ligni</name>
    <dbReference type="NCBI Taxonomy" id="569860"/>
    <lineage>
        <taxon>Bacteria</taxon>
        <taxon>Pseudomonadati</taxon>
        <taxon>Pseudomonadota</taxon>
        <taxon>Alphaproteobacteria</taxon>
        <taxon>Hyphomicrobiales</taxon>
        <taxon>Beijerinckiaceae</taxon>
        <taxon>Methylovirgula</taxon>
    </lineage>
</organism>
<reference evidence="5 6" key="1">
    <citation type="submission" date="2018-08" db="EMBL/GenBank/DDBJ databases">
        <title>Genomic Encyclopedia of Type Strains, Phase IV (KMG-IV): sequencing the most valuable type-strain genomes for metagenomic binning, comparative biology and taxonomic classification.</title>
        <authorList>
            <person name="Goeker M."/>
        </authorList>
    </citation>
    <scope>NUCLEOTIDE SEQUENCE [LARGE SCALE GENOMIC DNA]</scope>
    <source>
        <strain evidence="5 6">BW863</strain>
    </source>
</reference>
<sequence length="341" mass="35360">MEAPHLSVLSAGPGATVQDGGRFGFRRYGVTPAGPMDWAAFRTANLALGNAPDAAALEIGPGGIELVNASPGPIGVAFCGGGFSWFRDGQLAGAAARLVLTPGAHLAARPGVAGIFTYLAVVGGLRTPVELGSRATYTRGGLYGGMLQGGDFLPLAEDAGTPGDEAMIVAPWLRPDLDAPLRVVVGPQDDYFDAAALDLFFSAPFKVTAGDRMAYRLDGPAIAHSRGYNIVSDGVALGAIQIAGDKKPLVLMADHPPTGGYPKLGHIARADIGRLAQLRPGRTCHFAQVSAETARVALLALEDAVVTTQSFCRPLRRVVALAGLPPSDRSPWSAVGNHRLR</sequence>
<dbReference type="AlphaFoldDB" id="A0A3D9YS78"/>
<accession>A0A3D9YS78</accession>
<feature type="domain" description="Carboxyltransferase" evidence="4">
    <location>
        <begin position="27"/>
        <end position="304"/>
    </location>
</feature>
<dbReference type="InterPro" id="IPR052708">
    <property type="entry name" value="PxpC"/>
</dbReference>
<keyword evidence="3" id="KW-0067">ATP-binding</keyword>
<dbReference type="RefSeq" id="WP_165203951.1">
    <property type="nucleotide sequence ID" value="NZ_CP025086.1"/>
</dbReference>
<dbReference type="Gene3D" id="2.40.100.10">
    <property type="entry name" value="Cyclophilin-like"/>
    <property type="match status" value="1"/>
</dbReference>
<dbReference type="SMART" id="SM00797">
    <property type="entry name" value="AHS2"/>
    <property type="match status" value="1"/>
</dbReference>
<dbReference type="GO" id="GO:0016787">
    <property type="term" value="F:hydrolase activity"/>
    <property type="evidence" value="ECO:0007669"/>
    <property type="project" value="UniProtKB-KW"/>
</dbReference>
<evidence type="ECO:0000313" key="5">
    <source>
        <dbReference type="EMBL" id="REF84721.1"/>
    </source>
</evidence>
<evidence type="ECO:0000259" key="4">
    <source>
        <dbReference type="SMART" id="SM00797"/>
    </source>
</evidence>
<evidence type="ECO:0000256" key="1">
    <source>
        <dbReference type="ARBA" id="ARBA00022741"/>
    </source>
</evidence>
<evidence type="ECO:0000256" key="3">
    <source>
        <dbReference type="ARBA" id="ARBA00022840"/>
    </source>
</evidence>
<keyword evidence="6" id="KW-1185">Reference proteome</keyword>
<dbReference type="Pfam" id="PF02626">
    <property type="entry name" value="CT_A_B"/>
    <property type="match status" value="1"/>
</dbReference>
<dbReference type="PANTHER" id="PTHR43309">
    <property type="entry name" value="5-OXOPROLINASE SUBUNIT C"/>
    <property type="match status" value="1"/>
</dbReference>